<gene>
    <name evidence="1" type="ordered locus">RLO149_c031960</name>
</gene>
<sequence>MSNILQGMRIVEGSAFVAVPLAGMTLAQMGADVIRFDRIGGGLDAKRWPVAPNGNSHFWAGMNKGKRSIAVDMRSDRGRELVTQIITAPGEDAGMFLTNLKVRGWMDHESLSKHRKDLIMVSLKGDRHGRPAVDYTVNPALGFPAITGPEGTTEPVAHALPAWDCIAGQLMVSTLLAAERHRLRTGKGQDAEFSLKDVAAAMLGNLGIIGDTAMGGPKRQKSGNALYGAYGQDFICADGQRIMVIGLTRRQWHGLMHVTQTKPQMDKFAARVGVDLDDEGVRYTHRSAITDILKPWFSALTSDDIGIMFDEQGVTWSLFRDFEAALADDSDLSTDNPMFSEIDNPGLGRFLVPGSPVAFSAHPRTDPAPAPALGLHTEEILADVVGLPDVEIASLFDTGIVQSPAYKVVHSAA</sequence>
<dbReference type="Gene3D" id="3.40.50.10540">
    <property type="entry name" value="Crotonobetainyl-coa:carnitine coa-transferase, domain 1"/>
    <property type="match status" value="1"/>
</dbReference>
<dbReference type="InterPro" id="IPR050509">
    <property type="entry name" value="CoA-transferase_III"/>
</dbReference>
<accession>F7ZJX7</accession>
<dbReference type="InterPro" id="IPR044855">
    <property type="entry name" value="CoA-Trfase_III_dom3_sf"/>
</dbReference>
<dbReference type="GO" id="GO:0016740">
    <property type="term" value="F:transferase activity"/>
    <property type="evidence" value="ECO:0007669"/>
    <property type="project" value="UniProtKB-KW"/>
</dbReference>
<dbReference type="STRING" id="391595.RLO149_c031960"/>
<dbReference type="KEGG" id="rli:RLO149_c031960"/>
<name>F7ZJX7_ROSLO</name>
<dbReference type="PANTHER" id="PTHR48228:SF5">
    <property type="entry name" value="ALPHA-METHYLACYL-COA RACEMASE"/>
    <property type="match status" value="1"/>
</dbReference>
<dbReference type="PANTHER" id="PTHR48228">
    <property type="entry name" value="SUCCINYL-COA--D-CITRAMALATE COA-TRANSFERASE"/>
    <property type="match status" value="1"/>
</dbReference>
<dbReference type="InterPro" id="IPR023606">
    <property type="entry name" value="CoA-Trfase_III_dom_1_sf"/>
</dbReference>
<evidence type="ECO:0000313" key="2">
    <source>
        <dbReference type="Proteomes" id="UP000001353"/>
    </source>
</evidence>
<dbReference type="SUPFAM" id="SSF89796">
    <property type="entry name" value="CoA-transferase family III (CaiB/BaiF)"/>
    <property type="match status" value="1"/>
</dbReference>
<dbReference type="Pfam" id="PF02515">
    <property type="entry name" value="CoA_transf_3"/>
    <property type="match status" value="1"/>
</dbReference>
<dbReference type="EMBL" id="CP002623">
    <property type="protein sequence ID" value="AEI95152.1"/>
    <property type="molecule type" value="Genomic_DNA"/>
</dbReference>
<dbReference type="AlphaFoldDB" id="F7ZJX7"/>
<proteinExistence type="predicted"/>
<evidence type="ECO:0000313" key="1">
    <source>
        <dbReference type="EMBL" id="AEI95152.1"/>
    </source>
</evidence>
<dbReference type="RefSeq" id="WP_013963062.1">
    <property type="nucleotide sequence ID" value="NC_015730.1"/>
</dbReference>
<protein>
    <submittedName>
        <fullName evidence="1">CaiB/baiF CoA-transferase family-like protein</fullName>
    </submittedName>
</protein>
<organism evidence="1 2">
    <name type="scientific">Roseobacter litoralis (strain ATCC 49566 / DSM 6996 / JCM 21268 / NBRC 15278 / OCh 149)</name>
    <dbReference type="NCBI Taxonomy" id="391595"/>
    <lineage>
        <taxon>Bacteria</taxon>
        <taxon>Pseudomonadati</taxon>
        <taxon>Pseudomonadota</taxon>
        <taxon>Alphaproteobacteria</taxon>
        <taxon>Rhodobacterales</taxon>
        <taxon>Roseobacteraceae</taxon>
        <taxon>Roseobacter</taxon>
    </lineage>
</organism>
<reference evidence="1 2" key="1">
    <citation type="journal article" date="2011" name="BMC Genomics">
        <title>Comparative genome analysis and genome-guided physiological analysis of Roseobacter litoralis.</title>
        <authorList>
            <person name="Kalhoefer D."/>
            <person name="Thole S."/>
            <person name="Voget S."/>
            <person name="Lehmann R."/>
            <person name="Liesegang H."/>
            <person name="Wollher A."/>
            <person name="Daniel R."/>
            <person name="Simon M."/>
            <person name="Brinkhoff T."/>
        </authorList>
    </citation>
    <scope>NUCLEOTIDE SEQUENCE [LARGE SCALE GENOMIC DNA]</scope>
    <source>
        <strain evidence="2">ATCC 49566 / DSM 6996 / JCM 21268 / NBRC 15278 / OCh 149</strain>
    </source>
</reference>
<dbReference type="HOGENOM" id="CLU_033975_0_1_5"/>
<keyword evidence="2" id="KW-1185">Reference proteome</keyword>
<dbReference type="Gene3D" id="3.30.1540.10">
    <property type="entry name" value="formyl-coa transferase, domain 3"/>
    <property type="match status" value="1"/>
</dbReference>
<dbReference type="OrthoDB" id="9806585at2"/>
<dbReference type="eggNOG" id="COG1804">
    <property type="taxonomic scope" value="Bacteria"/>
</dbReference>
<dbReference type="Proteomes" id="UP000001353">
    <property type="component" value="Chromosome"/>
</dbReference>
<dbReference type="InterPro" id="IPR003673">
    <property type="entry name" value="CoA-Trfase_fam_III"/>
</dbReference>